<dbReference type="Proteomes" id="UP000264883">
    <property type="component" value="Chromosome"/>
</dbReference>
<organism evidence="1 2">
    <name type="scientific">Clostridium isatidis</name>
    <dbReference type="NCBI Taxonomy" id="182773"/>
    <lineage>
        <taxon>Bacteria</taxon>
        <taxon>Bacillati</taxon>
        <taxon>Bacillota</taxon>
        <taxon>Clostridia</taxon>
        <taxon>Eubacteriales</taxon>
        <taxon>Clostridiaceae</taxon>
        <taxon>Clostridium</taxon>
    </lineage>
</organism>
<protein>
    <submittedName>
        <fullName evidence="1">Uncharacterized protein</fullName>
    </submittedName>
</protein>
<dbReference type="RefSeq" id="WP_119865970.1">
    <property type="nucleotide sequence ID" value="NZ_CP016786.1"/>
</dbReference>
<proteinExistence type="predicted"/>
<sequence length="78" mass="9284">MSKIEINAAQMKFIRDFFDNYEDDKVKFKLADASNRIKTIYEVETELADNELEKYVKAVFKEKSQYGNALYYTIRVIK</sequence>
<evidence type="ECO:0000313" key="2">
    <source>
        <dbReference type="Proteomes" id="UP000264883"/>
    </source>
</evidence>
<reference evidence="1 2" key="1">
    <citation type="submission" date="2016-08" db="EMBL/GenBank/DDBJ databases">
        <title>Complete Genome Sequence Of The Indigo Reducing Clostridium isatidis DSM15098.</title>
        <authorList>
            <person name="Little G.T."/>
            <person name="Minton N.P."/>
        </authorList>
    </citation>
    <scope>NUCLEOTIDE SEQUENCE [LARGE SCALE GENOMIC DNA]</scope>
    <source>
        <strain evidence="1 2">DSM 15098</strain>
    </source>
</reference>
<keyword evidence="2" id="KW-1185">Reference proteome</keyword>
<dbReference type="AlphaFoldDB" id="A0A343JE77"/>
<gene>
    <name evidence="1" type="ORF">BEN51_10170</name>
</gene>
<name>A0A343JE77_9CLOT</name>
<dbReference type="OrthoDB" id="1643929at2"/>
<dbReference type="EMBL" id="CP016786">
    <property type="protein sequence ID" value="ASW43835.1"/>
    <property type="molecule type" value="Genomic_DNA"/>
</dbReference>
<evidence type="ECO:0000313" key="1">
    <source>
        <dbReference type="EMBL" id="ASW43835.1"/>
    </source>
</evidence>
<dbReference type="KEGG" id="cia:BEN51_10170"/>
<accession>A0A343JE77</accession>